<keyword evidence="1" id="KW-1133">Transmembrane helix</keyword>
<dbReference type="Proteomes" id="UP000290932">
    <property type="component" value="Unassembled WGS sequence"/>
</dbReference>
<organism evidence="2 3">
    <name type="scientific">Methanoculleus taiwanensis</name>
    <dbReference type="NCBI Taxonomy" id="1550565"/>
    <lineage>
        <taxon>Archaea</taxon>
        <taxon>Methanobacteriati</taxon>
        <taxon>Methanobacteriota</taxon>
        <taxon>Stenosarchaea group</taxon>
        <taxon>Methanomicrobia</taxon>
        <taxon>Methanomicrobiales</taxon>
        <taxon>Methanomicrobiaceae</taxon>
        <taxon>Methanoculleus</taxon>
    </lineage>
</organism>
<reference evidence="2 3" key="1">
    <citation type="journal article" date="2015" name="Int. J. Syst. Evol. Microbiol.">
        <title>Methanoculleus taiwanensis sp. nov., a methanogen isolated from deep marine sediment at the deformation front area near Taiwan.</title>
        <authorList>
            <person name="Weng C.Y."/>
            <person name="Chen S.C."/>
            <person name="Lai M.C."/>
            <person name="Wu S.Y."/>
            <person name="Lin S."/>
            <person name="Yang T.F."/>
            <person name="Chen P.C."/>
        </authorList>
    </citation>
    <scope>NUCLEOTIDE SEQUENCE [LARGE SCALE GENOMIC DNA]</scope>
    <source>
        <strain evidence="2 3">CYW4</strain>
    </source>
</reference>
<evidence type="ECO:0000313" key="3">
    <source>
        <dbReference type="Proteomes" id="UP000290932"/>
    </source>
</evidence>
<evidence type="ECO:0000256" key="1">
    <source>
        <dbReference type="SAM" id="Phobius"/>
    </source>
</evidence>
<dbReference type="RefSeq" id="WP_128692725.1">
    <property type="nucleotide sequence ID" value="NZ_LHQS01000001.1"/>
</dbReference>
<gene>
    <name evidence="2" type="ORF">ABH15_02195</name>
</gene>
<evidence type="ECO:0000313" key="2">
    <source>
        <dbReference type="EMBL" id="RXE56973.1"/>
    </source>
</evidence>
<comment type="caution">
    <text evidence="2">The sequence shown here is derived from an EMBL/GenBank/DDBJ whole genome shotgun (WGS) entry which is preliminary data.</text>
</comment>
<keyword evidence="1" id="KW-0472">Membrane</keyword>
<keyword evidence="3" id="KW-1185">Reference proteome</keyword>
<accession>A0A498H2H0</accession>
<name>A0A498H2H0_9EURY</name>
<keyword evidence="1" id="KW-0812">Transmembrane</keyword>
<sequence>MDLIGTPGRPGNVTPDTGIFIIPIPCVVLVVFVIFVFSVITAIFSILLSQIVIISRREGIGQKGSCLQNHAGRKVQAKNADGTGERAYPRFFCRQGLTQGDRHPGYHKKCR</sequence>
<dbReference type="EMBL" id="LHQS01000001">
    <property type="protein sequence ID" value="RXE56973.1"/>
    <property type="molecule type" value="Genomic_DNA"/>
</dbReference>
<protein>
    <submittedName>
        <fullName evidence="2">Uncharacterized protein</fullName>
    </submittedName>
</protein>
<proteinExistence type="predicted"/>
<feature type="transmembrane region" description="Helical" evidence="1">
    <location>
        <begin position="20"/>
        <end position="48"/>
    </location>
</feature>
<dbReference type="AlphaFoldDB" id="A0A498H2H0"/>